<name>A0A1R1XF11_9FUNG</name>
<dbReference type="SUPFAM" id="SSF64356">
    <property type="entry name" value="SNARE-like"/>
    <property type="match status" value="1"/>
</dbReference>
<dbReference type="EMBL" id="LSSN01003580">
    <property type="protein sequence ID" value="OMJ13221.1"/>
    <property type="molecule type" value="Genomic_DNA"/>
</dbReference>
<feature type="non-terminal residue" evidence="1">
    <location>
        <position position="62"/>
    </location>
</feature>
<evidence type="ECO:0000313" key="1">
    <source>
        <dbReference type="EMBL" id="OMJ13221.1"/>
    </source>
</evidence>
<dbReference type="GO" id="GO:0006888">
    <property type="term" value="P:endoplasmic reticulum to Golgi vesicle-mediated transport"/>
    <property type="evidence" value="ECO:0007669"/>
    <property type="project" value="InterPro"/>
</dbReference>
<dbReference type="Proteomes" id="UP000187283">
    <property type="component" value="Unassembled WGS sequence"/>
</dbReference>
<dbReference type="PANTHER" id="PTHR12403">
    <property type="entry name" value="TRAFFICKING PROTEIN PARTICLE COMPLEX SUBUNIT 2"/>
    <property type="match status" value="1"/>
</dbReference>
<dbReference type="STRING" id="133412.A0A1R1XF11"/>
<dbReference type="InterPro" id="IPR011012">
    <property type="entry name" value="Longin-like_dom_sf"/>
</dbReference>
<gene>
    <name evidence="1" type="ORF">AYI70_g8644</name>
</gene>
<dbReference type="Gene3D" id="3.30.450.70">
    <property type="match status" value="1"/>
</dbReference>
<protein>
    <submittedName>
        <fullName evidence="1">Trafficking protein particle complex subunit 2</fullName>
    </submittedName>
</protein>
<dbReference type="Pfam" id="PF04628">
    <property type="entry name" value="Sedlin_N"/>
    <property type="match status" value="1"/>
</dbReference>
<dbReference type="InterPro" id="IPR006722">
    <property type="entry name" value="Sedlin"/>
</dbReference>
<proteinExistence type="predicted"/>
<dbReference type="AlphaFoldDB" id="A0A1R1XF11"/>
<reference evidence="1 2" key="1">
    <citation type="submission" date="2017-01" db="EMBL/GenBank/DDBJ databases">
        <authorList>
            <person name="Mah S.A."/>
            <person name="Swanson W.J."/>
            <person name="Moy G.W."/>
            <person name="Vacquier V.D."/>
        </authorList>
    </citation>
    <scope>NUCLEOTIDE SEQUENCE [LARGE SCALE GENOMIC DNA]</scope>
    <source>
        <strain evidence="1 2">GSMNP</strain>
    </source>
</reference>
<dbReference type="OrthoDB" id="10252102at2759"/>
<dbReference type="GO" id="GO:0005737">
    <property type="term" value="C:cytoplasm"/>
    <property type="evidence" value="ECO:0007669"/>
    <property type="project" value="GOC"/>
</dbReference>
<comment type="caution">
    <text evidence="1">The sequence shown here is derived from an EMBL/GenBank/DDBJ whole genome shotgun (WGS) entry which is preliminary data.</text>
</comment>
<organism evidence="1 2">
    <name type="scientific">Smittium culicis</name>
    <dbReference type="NCBI Taxonomy" id="133412"/>
    <lineage>
        <taxon>Eukaryota</taxon>
        <taxon>Fungi</taxon>
        <taxon>Fungi incertae sedis</taxon>
        <taxon>Zoopagomycota</taxon>
        <taxon>Kickxellomycotina</taxon>
        <taxon>Harpellomycetes</taxon>
        <taxon>Harpellales</taxon>
        <taxon>Legeriomycetaceae</taxon>
        <taxon>Smittium</taxon>
    </lineage>
</organism>
<keyword evidence="2" id="KW-1185">Reference proteome</keyword>
<evidence type="ECO:0000313" key="2">
    <source>
        <dbReference type="Proteomes" id="UP000187283"/>
    </source>
</evidence>
<accession>A0A1R1XF11</accession>
<sequence>MSTTYYFVIVGTNDAPMYEAEIGQYFSDPSNSSKRDEYRHLNQFIVHSALDLVDDAILCSNS</sequence>